<dbReference type="Proteomes" id="UP000032633">
    <property type="component" value="Chromosome"/>
</dbReference>
<dbReference type="InterPro" id="IPR000524">
    <property type="entry name" value="Tscrpt_reg_HTH_GntR"/>
</dbReference>
<evidence type="ECO:0000256" key="2">
    <source>
        <dbReference type="ARBA" id="ARBA00023125"/>
    </source>
</evidence>
<dbReference type="PATRIC" id="fig|1126833.4.peg.2631"/>
<reference evidence="5 6" key="1">
    <citation type="journal article" date="2015" name="J. Biotechnol.">
        <title>Complete genome sequence of Paenibacillus beijingensis 7188(T) (=DSM 24997(T)), a novel rhizobacterium from jujube garden soil.</title>
        <authorList>
            <person name="Kwak Y."/>
            <person name="Shin J.H."/>
        </authorList>
    </citation>
    <scope>NUCLEOTIDE SEQUENCE [LARGE SCALE GENOMIC DNA]</scope>
    <source>
        <strain evidence="5 6">DSM 24997</strain>
    </source>
</reference>
<evidence type="ECO:0000313" key="6">
    <source>
        <dbReference type="Proteomes" id="UP000032633"/>
    </source>
</evidence>
<dbReference type="HOGENOM" id="CLU_017584_5_2_9"/>
<dbReference type="SMART" id="SM00895">
    <property type="entry name" value="FCD"/>
    <property type="match status" value="1"/>
</dbReference>
<gene>
    <name evidence="5" type="ORF">VN24_12020</name>
</gene>
<dbReference type="STRING" id="1126833.VN24_12020"/>
<keyword evidence="1" id="KW-0805">Transcription regulation</keyword>
<dbReference type="PRINTS" id="PR00035">
    <property type="entry name" value="HTHGNTR"/>
</dbReference>
<dbReference type="PROSITE" id="PS50949">
    <property type="entry name" value="HTH_GNTR"/>
    <property type="match status" value="1"/>
</dbReference>
<dbReference type="InterPro" id="IPR036390">
    <property type="entry name" value="WH_DNA-bd_sf"/>
</dbReference>
<dbReference type="SUPFAM" id="SSF46785">
    <property type="entry name" value="Winged helix' DNA-binding domain"/>
    <property type="match status" value="1"/>
</dbReference>
<dbReference type="Gene3D" id="1.20.120.530">
    <property type="entry name" value="GntR ligand-binding domain-like"/>
    <property type="match status" value="1"/>
</dbReference>
<dbReference type="InterPro" id="IPR008920">
    <property type="entry name" value="TF_FadR/GntR_C"/>
</dbReference>
<dbReference type="Pfam" id="PF07729">
    <property type="entry name" value="FCD"/>
    <property type="match status" value="1"/>
</dbReference>
<keyword evidence="2" id="KW-0238">DNA-binding</keyword>
<organism evidence="5 6">
    <name type="scientific">Paenibacillus beijingensis</name>
    <dbReference type="NCBI Taxonomy" id="1126833"/>
    <lineage>
        <taxon>Bacteria</taxon>
        <taxon>Bacillati</taxon>
        <taxon>Bacillota</taxon>
        <taxon>Bacilli</taxon>
        <taxon>Bacillales</taxon>
        <taxon>Paenibacillaceae</taxon>
        <taxon>Paenibacillus</taxon>
    </lineage>
</organism>
<dbReference type="OrthoDB" id="368257at2"/>
<dbReference type="RefSeq" id="WP_045670606.1">
    <property type="nucleotide sequence ID" value="NZ_CP011058.1"/>
</dbReference>
<evidence type="ECO:0000256" key="1">
    <source>
        <dbReference type="ARBA" id="ARBA00023015"/>
    </source>
</evidence>
<name>A0A0D5NJT0_9BACL</name>
<protein>
    <recommendedName>
        <fullName evidence="4">HTH gntR-type domain-containing protein</fullName>
    </recommendedName>
</protein>
<evidence type="ECO:0000256" key="3">
    <source>
        <dbReference type="ARBA" id="ARBA00023163"/>
    </source>
</evidence>
<dbReference type="Gene3D" id="1.10.10.10">
    <property type="entry name" value="Winged helix-like DNA-binding domain superfamily/Winged helix DNA-binding domain"/>
    <property type="match status" value="1"/>
</dbReference>
<dbReference type="AlphaFoldDB" id="A0A0D5NJT0"/>
<evidence type="ECO:0000313" key="5">
    <source>
        <dbReference type="EMBL" id="AJY75173.1"/>
    </source>
</evidence>
<dbReference type="Pfam" id="PF00392">
    <property type="entry name" value="GntR"/>
    <property type="match status" value="1"/>
</dbReference>
<proteinExistence type="predicted"/>
<keyword evidence="6" id="KW-1185">Reference proteome</keyword>
<dbReference type="KEGG" id="pbj:VN24_12020"/>
<dbReference type="InterPro" id="IPR036388">
    <property type="entry name" value="WH-like_DNA-bd_sf"/>
</dbReference>
<dbReference type="EMBL" id="CP011058">
    <property type="protein sequence ID" value="AJY75173.1"/>
    <property type="molecule type" value="Genomic_DNA"/>
</dbReference>
<dbReference type="PANTHER" id="PTHR43537:SF24">
    <property type="entry name" value="GLUCONATE OPERON TRANSCRIPTIONAL REPRESSOR"/>
    <property type="match status" value="1"/>
</dbReference>
<accession>A0A0D5NJT0</accession>
<dbReference type="PANTHER" id="PTHR43537">
    <property type="entry name" value="TRANSCRIPTIONAL REGULATOR, GNTR FAMILY"/>
    <property type="match status" value="1"/>
</dbReference>
<keyword evidence="3" id="KW-0804">Transcription</keyword>
<reference evidence="6" key="2">
    <citation type="submission" date="2015-03" db="EMBL/GenBank/DDBJ databases">
        <title>Genome sequence of Paenibacillus beijingensis strain DSM 24997T.</title>
        <authorList>
            <person name="Kwak Y."/>
            <person name="Shin J.-H."/>
        </authorList>
    </citation>
    <scope>NUCLEOTIDE SEQUENCE [LARGE SCALE GENOMIC DNA]</scope>
    <source>
        <strain evidence="6">DSM 24997</strain>
    </source>
</reference>
<dbReference type="GO" id="GO:0003700">
    <property type="term" value="F:DNA-binding transcription factor activity"/>
    <property type="evidence" value="ECO:0007669"/>
    <property type="project" value="InterPro"/>
</dbReference>
<feature type="domain" description="HTH gntR-type" evidence="4">
    <location>
        <begin position="4"/>
        <end position="72"/>
    </location>
</feature>
<dbReference type="SMART" id="SM00345">
    <property type="entry name" value="HTH_GNTR"/>
    <property type="match status" value="1"/>
</dbReference>
<dbReference type="SUPFAM" id="SSF48008">
    <property type="entry name" value="GntR ligand-binding domain-like"/>
    <property type="match status" value="1"/>
</dbReference>
<evidence type="ECO:0000259" key="4">
    <source>
        <dbReference type="PROSITE" id="PS50949"/>
    </source>
</evidence>
<dbReference type="InterPro" id="IPR011711">
    <property type="entry name" value="GntR_C"/>
</dbReference>
<sequence>MIQEKGKMLLKDQAYQKIKEKMIGGEEEYTSENNLVLEMGMSRTPIREALNRLQHEGFLKILPNRGIVFTELLTEERNELVDMRVAVETYSLRQAADRIKEDDIKELSRIIELQEEAYRAGDFASLLENDALFHHYLLEIVGNGQFIKMYRQVRERQFTVRAGKWLKHQPDVLQIFIEEHRTILNAIVQKDIPAAIQYLTEHLEKGKL</sequence>
<dbReference type="GO" id="GO:0003677">
    <property type="term" value="F:DNA binding"/>
    <property type="evidence" value="ECO:0007669"/>
    <property type="project" value="UniProtKB-KW"/>
</dbReference>